<sequence>MKFLKVFGLVMGVVLLLALGTGLYVDFALPNVGDAPDIRVSKDRASIERGKYLATHVAVCMDCHSQRDWRIFSGPLTKGSEGSGGERFAKEAGFPGTIYSTNLTPYGLSHWTDGEIYRAVTTGVGKDGRALFPVMGYHRFGQMDKADVYSIIAYLRTLAAVKNDVPAPELDFPVNLLNKLSPSPAAHQLKPLPSDTTNYGAYLVNVAGCVDCHSKQDKGRVVPGSEFGGGMEFRQPAGVIRAPNITPHPETGIGAWTKELFVNKFKAYADSSYHPKPMAKDELNSPMPWTMYAGMSKQDLEAIYVYLKSLEPKNVPILVRSYAN</sequence>
<dbReference type="SUPFAM" id="SSF46626">
    <property type="entry name" value="Cytochrome c"/>
    <property type="match status" value="2"/>
</dbReference>
<dbReference type="Pfam" id="PF00034">
    <property type="entry name" value="Cytochrom_C"/>
    <property type="match status" value="1"/>
</dbReference>
<dbReference type="GO" id="GO:0009055">
    <property type="term" value="F:electron transfer activity"/>
    <property type="evidence" value="ECO:0007669"/>
    <property type="project" value="InterPro"/>
</dbReference>
<gene>
    <name evidence="6" type="ORF">SAMN05444682_11513</name>
</gene>
<name>A0A1I3UP01_9SPHI</name>
<dbReference type="PANTHER" id="PTHR35008:SF8">
    <property type="entry name" value="ALCOHOL DEHYDROGENASE CYTOCHROME C SUBUNIT"/>
    <property type="match status" value="1"/>
</dbReference>
<evidence type="ECO:0000313" key="6">
    <source>
        <dbReference type="EMBL" id="SFJ85078.1"/>
    </source>
</evidence>
<evidence type="ECO:0000259" key="5">
    <source>
        <dbReference type="PROSITE" id="PS51007"/>
    </source>
</evidence>
<dbReference type="RefSeq" id="WP_090631857.1">
    <property type="nucleotide sequence ID" value="NZ_FOQO01000015.1"/>
</dbReference>
<dbReference type="STRING" id="1477437.SAMN05444682_11513"/>
<dbReference type="GO" id="GO:0046872">
    <property type="term" value="F:metal ion binding"/>
    <property type="evidence" value="ECO:0007669"/>
    <property type="project" value="UniProtKB-KW"/>
</dbReference>
<protein>
    <submittedName>
        <fullName evidence="6">Cytochrome c</fullName>
    </submittedName>
</protein>
<keyword evidence="1 4" id="KW-0349">Heme</keyword>
<dbReference type="GO" id="GO:0020037">
    <property type="term" value="F:heme binding"/>
    <property type="evidence" value="ECO:0007669"/>
    <property type="project" value="InterPro"/>
</dbReference>
<dbReference type="PROSITE" id="PS51007">
    <property type="entry name" value="CYTC"/>
    <property type="match status" value="2"/>
</dbReference>
<accession>A0A1I3UP01</accession>
<dbReference type="OrthoDB" id="9809720at2"/>
<feature type="domain" description="Cytochrome c" evidence="5">
    <location>
        <begin position="45"/>
        <end position="159"/>
    </location>
</feature>
<dbReference type="AlphaFoldDB" id="A0A1I3UP01"/>
<keyword evidence="7" id="KW-1185">Reference proteome</keyword>
<evidence type="ECO:0000256" key="1">
    <source>
        <dbReference type="ARBA" id="ARBA00022617"/>
    </source>
</evidence>
<organism evidence="6 7">
    <name type="scientific">Parapedobacter indicus</name>
    <dbReference type="NCBI Taxonomy" id="1477437"/>
    <lineage>
        <taxon>Bacteria</taxon>
        <taxon>Pseudomonadati</taxon>
        <taxon>Bacteroidota</taxon>
        <taxon>Sphingobacteriia</taxon>
        <taxon>Sphingobacteriales</taxon>
        <taxon>Sphingobacteriaceae</taxon>
        <taxon>Parapedobacter</taxon>
    </lineage>
</organism>
<evidence type="ECO:0000256" key="2">
    <source>
        <dbReference type="ARBA" id="ARBA00022723"/>
    </source>
</evidence>
<dbReference type="InterPro" id="IPR051459">
    <property type="entry name" value="Cytochrome_c-type_DH"/>
</dbReference>
<keyword evidence="2 4" id="KW-0479">Metal-binding</keyword>
<dbReference type="Proteomes" id="UP000198670">
    <property type="component" value="Unassembled WGS sequence"/>
</dbReference>
<feature type="domain" description="Cytochrome c" evidence="5">
    <location>
        <begin position="195"/>
        <end position="311"/>
    </location>
</feature>
<reference evidence="6 7" key="1">
    <citation type="submission" date="2016-10" db="EMBL/GenBank/DDBJ databases">
        <authorList>
            <person name="de Groot N.N."/>
        </authorList>
    </citation>
    <scope>NUCLEOTIDE SEQUENCE [LARGE SCALE GENOMIC DNA]</scope>
    <source>
        <strain evidence="6 7">RK1</strain>
    </source>
</reference>
<evidence type="ECO:0000313" key="7">
    <source>
        <dbReference type="Proteomes" id="UP000198670"/>
    </source>
</evidence>
<evidence type="ECO:0000256" key="3">
    <source>
        <dbReference type="ARBA" id="ARBA00023004"/>
    </source>
</evidence>
<dbReference type="PANTHER" id="PTHR35008">
    <property type="entry name" value="BLL4482 PROTEIN-RELATED"/>
    <property type="match status" value="1"/>
</dbReference>
<dbReference type="Gene3D" id="1.10.760.10">
    <property type="entry name" value="Cytochrome c-like domain"/>
    <property type="match status" value="2"/>
</dbReference>
<evidence type="ECO:0000256" key="4">
    <source>
        <dbReference type="PROSITE-ProRule" id="PRU00433"/>
    </source>
</evidence>
<keyword evidence="3 4" id="KW-0408">Iron</keyword>
<proteinExistence type="predicted"/>
<dbReference type="InterPro" id="IPR009056">
    <property type="entry name" value="Cyt_c-like_dom"/>
</dbReference>
<dbReference type="EMBL" id="FOQO01000015">
    <property type="protein sequence ID" value="SFJ85078.1"/>
    <property type="molecule type" value="Genomic_DNA"/>
</dbReference>
<dbReference type="InterPro" id="IPR036909">
    <property type="entry name" value="Cyt_c-like_dom_sf"/>
</dbReference>